<dbReference type="InterPro" id="IPR037523">
    <property type="entry name" value="VOC_core"/>
</dbReference>
<name>A0A5J6QJ15_9GAMM</name>
<evidence type="ECO:0000313" key="2">
    <source>
        <dbReference type="EMBL" id="QEY61221.1"/>
    </source>
</evidence>
<organism evidence="2 3">
    <name type="scientific">Metapseudomonas lalkuanensis</name>
    <dbReference type="NCBI Taxonomy" id="2604832"/>
    <lineage>
        <taxon>Bacteria</taxon>
        <taxon>Pseudomonadati</taxon>
        <taxon>Pseudomonadota</taxon>
        <taxon>Gammaproteobacteria</taxon>
        <taxon>Pseudomonadales</taxon>
        <taxon>Pseudomonadaceae</taxon>
        <taxon>Metapseudomonas</taxon>
    </lineage>
</organism>
<feature type="domain" description="VOC" evidence="1">
    <location>
        <begin position="7"/>
        <end position="128"/>
    </location>
</feature>
<dbReference type="AlphaFoldDB" id="A0A5J6QJ15"/>
<reference evidence="2 3" key="1">
    <citation type="submission" date="2019-08" db="EMBL/GenBank/DDBJ databases">
        <title>Whole-genome Sequencing of e-waste polymer degrading bacterium Pseudomonas sp. strain PE08.</title>
        <authorList>
            <person name="Kirdat K."/>
            <person name="Debbarma P."/>
            <person name="Narawade N."/>
            <person name="Suyal D."/>
            <person name="Thorat V."/>
            <person name="Shouche Y."/>
            <person name="Goel R."/>
            <person name="Yadav A."/>
        </authorList>
    </citation>
    <scope>NUCLEOTIDE SEQUENCE [LARGE SCALE GENOMIC DNA]</scope>
    <source>
        <strain evidence="2 3">PE08</strain>
    </source>
</reference>
<dbReference type="CDD" id="cd07262">
    <property type="entry name" value="VOC_like"/>
    <property type="match status" value="1"/>
</dbReference>
<dbReference type="InterPro" id="IPR004360">
    <property type="entry name" value="Glyas_Fos-R_dOase_dom"/>
</dbReference>
<evidence type="ECO:0000259" key="1">
    <source>
        <dbReference type="PROSITE" id="PS51819"/>
    </source>
</evidence>
<accession>A0A5J6QJ15</accession>
<dbReference type="Proteomes" id="UP000327179">
    <property type="component" value="Chromosome"/>
</dbReference>
<dbReference type="PANTHER" id="PTHR35006">
    <property type="entry name" value="GLYOXALASE FAMILY PROTEIN (AFU_ORTHOLOGUE AFUA_5G14830)"/>
    <property type="match status" value="1"/>
</dbReference>
<dbReference type="SUPFAM" id="SSF54593">
    <property type="entry name" value="Glyoxalase/Bleomycin resistance protein/Dihydroxybiphenyl dioxygenase"/>
    <property type="match status" value="1"/>
</dbReference>
<proteinExistence type="predicted"/>
<dbReference type="PANTHER" id="PTHR35006:SF4">
    <property type="entry name" value="BLR7706 PROTEIN"/>
    <property type="match status" value="1"/>
</dbReference>
<dbReference type="PROSITE" id="PS51819">
    <property type="entry name" value="VOC"/>
    <property type="match status" value="1"/>
</dbReference>
<gene>
    <name evidence="2" type="ORF">FXN65_03840</name>
</gene>
<sequence length="145" mass="15886">MADNPSILSHISVGTNDFERAVAFYDKVLPTLGCKRIMEHPGAVAYGREYPEFWVQSPIDGRPASVGNGTHIGFFAASKEAVLAFFEAALDAGGKGDGEPGPRPEYGEPYYGCFVRDLDGHKIEAAFWDMELDSGYELYVEPHAH</sequence>
<dbReference type="KEGG" id="plal:FXN65_03840"/>
<dbReference type="RefSeq" id="WP_151131732.1">
    <property type="nucleotide sequence ID" value="NZ_CP043311.1"/>
</dbReference>
<keyword evidence="3" id="KW-1185">Reference proteome</keyword>
<dbReference type="InterPro" id="IPR029068">
    <property type="entry name" value="Glyas_Bleomycin-R_OHBP_Dase"/>
</dbReference>
<dbReference type="Pfam" id="PF00903">
    <property type="entry name" value="Glyoxalase"/>
    <property type="match status" value="1"/>
</dbReference>
<evidence type="ECO:0000313" key="3">
    <source>
        <dbReference type="Proteomes" id="UP000327179"/>
    </source>
</evidence>
<dbReference type="EMBL" id="CP043311">
    <property type="protein sequence ID" value="QEY61221.1"/>
    <property type="molecule type" value="Genomic_DNA"/>
</dbReference>
<dbReference type="Gene3D" id="3.10.180.10">
    <property type="entry name" value="2,3-Dihydroxybiphenyl 1,2-Dioxygenase, domain 1"/>
    <property type="match status" value="1"/>
</dbReference>
<protein>
    <submittedName>
        <fullName evidence="2">VOC family protein</fullName>
    </submittedName>
</protein>